<dbReference type="FunFam" id="3.40.50.300:FF:000217">
    <property type="entry name" value="DNA helicase"/>
    <property type="match status" value="1"/>
</dbReference>
<keyword evidence="5 11" id="KW-0378">Hydrolase</keyword>
<dbReference type="OrthoDB" id="10251574at2759"/>
<dbReference type="GO" id="GO:0003697">
    <property type="term" value="F:single-stranded DNA binding"/>
    <property type="evidence" value="ECO:0007669"/>
    <property type="project" value="TreeGrafter"/>
</dbReference>
<evidence type="ECO:0000256" key="7">
    <source>
        <dbReference type="ARBA" id="ARBA00022840"/>
    </source>
</evidence>
<dbReference type="SMART" id="SM00350">
    <property type="entry name" value="MCM"/>
    <property type="match status" value="1"/>
</dbReference>
<keyword evidence="8 10" id="KW-0238">DNA-binding</keyword>
<dbReference type="Pfam" id="PF17207">
    <property type="entry name" value="MCM_OB"/>
    <property type="match status" value="1"/>
</dbReference>
<name>A0A8H7S509_9FUNG</name>
<dbReference type="InterPro" id="IPR031327">
    <property type="entry name" value="MCM"/>
</dbReference>
<protein>
    <recommendedName>
        <fullName evidence="11">DNA replication licensing factor MCM4</fullName>
        <ecNumber evidence="11">3.6.4.12</ecNumber>
    </recommendedName>
</protein>
<evidence type="ECO:0000256" key="2">
    <source>
        <dbReference type="ARBA" id="ARBA00008010"/>
    </source>
</evidence>
<dbReference type="InterPro" id="IPR001208">
    <property type="entry name" value="MCM_dom"/>
</dbReference>
<dbReference type="InterPro" id="IPR027925">
    <property type="entry name" value="MCM_N"/>
</dbReference>
<comment type="similarity">
    <text evidence="2 10">Belongs to the MCM family.</text>
</comment>
<evidence type="ECO:0000256" key="8">
    <source>
        <dbReference type="ARBA" id="ARBA00023125"/>
    </source>
</evidence>
<accession>A0A8H7S509</accession>
<dbReference type="PROSITE" id="PS50051">
    <property type="entry name" value="MCM_2"/>
    <property type="match status" value="1"/>
</dbReference>
<comment type="function">
    <text evidence="11">Acts as component of the MCM2-7 complex (MCM complex) which is the replicative helicase essential for 'once per cell cycle' DNA replication initiation and elongation in eukaryotic cells. The active ATPase sites in the MCM2-7 ring are formed through the interaction surfaces of two neighboring subunits such that a critical structure of a conserved arginine finger motif is provided in trans relative to the ATP-binding site of the Walker A box of the adjacent subunit. The six ATPase active sites, however, are likely to contribute differentially to the complex helicase activity.</text>
</comment>
<evidence type="ECO:0000259" key="13">
    <source>
        <dbReference type="PROSITE" id="PS50051"/>
    </source>
</evidence>
<dbReference type="FunFam" id="2.20.28.10:FF:000003">
    <property type="entry name" value="DNA helicase"/>
    <property type="match status" value="1"/>
</dbReference>
<dbReference type="GO" id="GO:0097373">
    <property type="term" value="C:MCM core complex"/>
    <property type="evidence" value="ECO:0007669"/>
    <property type="project" value="UniProtKB-ARBA"/>
</dbReference>
<dbReference type="GO" id="GO:0043596">
    <property type="term" value="C:nuclear replication fork"/>
    <property type="evidence" value="ECO:0007669"/>
    <property type="project" value="UniProtKB-ARBA"/>
</dbReference>
<keyword evidence="3 11" id="KW-0235">DNA replication</keyword>
<evidence type="ECO:0000256" key="10">
    <source>
        <dbReference type="RuleBase" id="RU004070"/>
    </source>
</evidence>
<feature type="domain" description="MCM C-terminal AAA(+) ATPase" evidence="13">
    <location>
        <begin position="481"/>
        <end position="689"/>
    </location>
</feature>
<dbReference type="CDD" id="cd17755">
    <property type="entry name" value="MCM4"/>
    <property type="match status" value="1"/>
</dbReference>
<sequence>MSQNPSTPMEYAPDTPMNNARTPRAYELSSNLAPSSPAPFYSSAAQTPGSPSRANRMRRSEFSSTLLGDDVGSPLAYPGTPLRSGLTGYDSPRTPRASSFVRTPFYNINSQATPTGHSPMTPGGGYISRNTVSSLGVGNTATADTQETDPSLAVRLIWGTTVNIHEVMTSFRGFLNHFKLADRKLKYGQAIAADDNEPFYPRLLRKVHDNRGDSINLDCRNLLSYRGTHKLYDQLVKYPQEVIPLMDHTIKAYYLELFPEDEMVEQIKIRPFNLESSVNMRELDPQNVDQLVTIKGLLIRSSPIIPDMKEAFFRCLSCEQTMTVQVDRGRIMEPTRCPRESCSSENTMSLVHNRCVFADKQVCRLQETPDVVPDGQTPQTVTLCLYDELVDVAKPGDRLEITGVFRGVPVRVNPRQRTIRALFRTYLDVVHIKRSDNKRLQLDRALRTELGPEQYDETDEIETVNVNEEQEILQIAQRPDLYDTLSRSLAPSIYELEDVKKGVLLQLFGGTQKVFQRSGSPRFRGEINVLLVGDPGTSKSQLLQYVHKISPRGVYTSGKGSSAVGLTAYITRDPDSRQLVLESGALVLSDGGVCCIDEFDKMSDATRSVLHEVMEQQTISVAKAGIITTLNARTSICACANPTGSRWNPSLSVPQNVNLPPPLLSRFDLLYLILDRVDEDADRQLARHLVSLYMEDQLETAGVDVLNVEQLTKYISYAREKIQPILSEDAGRRLVDLYVELRKQGQDRNEKRVTATTRQLESMIRMSEAHARMRLSDTVEISDVEEASRLLRSAIKDYATDPKTGRIDMDLILMGTGSHERHLQDDLERELHNLINNQEQSQTEWTKLLTSFNAQSSVTIENRQFEEAVRSLEQQGYVRIVGEGRRRVVRRTGTQNEEI</sequence>
<comment type="subcellular location">
    <subcellularLocation>
        <location evidence="1">Nucleus</location>
    </subcellularLocation>
</comment>
<dbReference type="GO" id="GO:0005524">
    <property type="term" value="F:ATP binding"/>
    <property type="evidence" value="ECO:0007669"/>
    <property type="project" value="UniProtKB-UniRule"/>
</dbReference>
<organism evidence="14 15">
    <name type="scientific">Circinella minor</name>
    <dbReference type="NCBI Taxonomy" id="1195481"/>
    <lineage>
        <taxon>Eukaryota</taxon>
        <taxon>Fungi</taxon>
        <taxon>Fungi incertae sedis</taxon>
        <taxon>Mucoromycota</taxon>
        <taxon>Mucoromycotina</taxon>
        <taxon>Mucoromycetes</taxon>
        <taxon>Mucorales</taxon>
        <taxon>Lichtheimiaceae</taxon>
        <taxon>Circinella</taxon>
    </lineage>
</organism>
<dbReference type="InterPro" id="IPR033762">
    <property type="entry name" value="MCM_OB"/>
</dbReference>
<dbReference type="InterPro" id="IPR008047">
    <property type="entry name" value="MCM_4"/>
</dbReference>
<evidence type="ECO:0000256" key="4">
    <source>
        <dbReference type="ARBA" id="ARBA00022741"/>
    </source>
</evidence>
<dbReference type="Gene3D" id="2.40.50.140">
    <property type="entry name" value="Nucleic acid-binding proteins"/>
    <property type="match status" value="1"/>
</dbReference>
<dbReference type="Gene3D" id="2.20.28.10">
    <property type="match status" value="1"/>
</dbReference>
<proteinExistence type="inferred from homology"/>
<evidence type="ECO:0000256" key="1">
    <source>
        <dbReference type="ARBA" id="ARBA00004123"/>
    </source>
</evidence>
<comment type="caution">
    <text evidence="14">The sequence shown here is derived from an EMBL/GenBank/DDBJ whole genome shotgun (WGS) entry which is preliminary data.</text>
</comment>
<dbReference type="Gene3D" id="1.10.10.10">
    <property type="entry name" value="Winged helix-like DNA-binding domain superfamily/Winged helix DNA-binding domain"/>
    <property type="match status" value="1"/>
</dbReference>
<comment type="subunit">
    <text evidence="11">Component of the MCM2-7 complex.</text>
</comment>
<dbReference type="Gene3D" id="3.30.1640.10">
    <property type="entry name" value="mini-chromosome maintenance (MCM) complex, chain A, domain 1"/>
    <property type="match status" value="1"/>
</dbReference>
<dbReference type="EC" id="3.6.4.12" evidence="11"/>
<dbReference type="EMBL" id="JAEPRB010000103">
    <property type="protein sequence ID" value="KAG2221656.1"/>
    <property type="molecule type" value="Genomic_DNA"/>
</dbReference>
<dbReference type="AlphaFoldDB" id="A0A8H7S509"/>
<dbReference type="PANTHER" id="PTHR11630">
    <property type="entry name" value="DNA REPLICATION LICENSING FACTOR MCM FAMILY MEMBER"/>
    <property type="match status" value="1"/>
</dbReference>
<dbReference type="InterPro" id="IPR041562">
    <property type="entry name" value="MCM_lid"/>
</dbReference>
<dbReference type="GO" id="GO:0006271">
    <property type="term" value="P:DNA strand elongation involved in DNA replication"/>
    <property type="evidence" value="ECO:0007669"/>
    <property type="project" value="TreeGrafter"/>
</dbReference>
<dbReference type="GO" id="GO:0031261">
    <property type="term" value="C:DNA replication preinitiation complex"/>
    <property type="evidence" value="ECO:0007669"/>
    <property type="project" value="UniProtKB-ARBA"/>
</dbReference>
<keyword evidence="9 11" id="KW-0539">Nucleus</keyword>
<keyword evidence="15" id="KW-1185">Reference proteome</keyword>
<dbReference type="InterPro" id="IPR027417">
    <property type="entry name" value="P-loop_NTPase"/>
</dbReference>
<dbReference type="GO" id="GO:1902975">
    <property type="term" value="P:mitotic DNA replication initiation"/>
    <property type="evidence" value="ECO:0007669"/>
    <property type="project" value="TreeGrafter"/>
</dbReference>
<dbReference type="GO" id="GO:0006279">
    <property type="term" value="P:premeiotic DNA replication"/>
    <property type="evidence" value="ECO:0007669"/>
    <property type="project" value="UniProtKB-ARBA"/>
</dbReference>
<dbReference type="GO" id="GO:0005656">
    <property type="term" value="C:nuclear pre-replicative complex"/>
    <property type="evidence" value="ECO:0007669"/>
    <property type="project" value="UniProtKB-ARBA"/>
</dbReference>
<evidence type="ECO:0000256" key="6">
    <source>
        <dbReference type="ARBA" id="ARBA00022806"/>
    </source>
</evidence>
<evidence type="ECO:0000256" key="11">
    <source>
        <dbReference type="RuleBase" id="RU368062"/>
    </source>
</evidence>
<dbReference type="Pfam" id="PF14551">
    <property type="entry name" value="MCM_N"/>
    <property type="match status" value="1"/>
</dbReference>
<dbReference type="PANTHER" id="PTHR11630:SF66">
    <property type="entry name" value="DNA REPLICATION LICENSING FACTOR MCM4"/>
    <property type="match status" value="1"/>
</dbReference>
<evidence type="ECO:0000256" key="9">
    <source>
        <dbReference type="ARBA" id="ARBA00023242"/>
    </source>
</evidence>
<dbReference type="GO" id="GO:0016787">
    <property type="term" value="F:hydrolase activity"/>
    <property type="evidence" value="ECO:0007669"/>
    <property type="project" value="UniProtKB-KW"/>
</dbReference>
<dbReference type="Pfam" id="PF17855">
    <property type="entry name" value="MCM_lid"/>
    <property type="match status" value="1"/>
</dbReference>
<dbReference type="GO" id="GO:0042555">
    <property type="term" value="C:MCM complex"/>
    <property type="evidence" value="ECO:0007669"/>
    <property type="project" value="UniProtKB-UniRule"/>
</dbReference>
<dbReference type="InterPro" id="IPR018525">
    <property type="entry name" value="MCM_CS"/>
</dbReference>
<dbReference type="SUPFAM" id="SSF52540">
    <property type="entry name" value="P-loop containing nucleoside triphosphate hydrolases"/>
    <property type="match status" value="1"/>
</dbReference>
<dbReference type="PRINTS" id="PR01657">
    <property type="entry name" value="MCMFAMILY"/>
</dbReference>
<feature type="compositionally biased region" description="Low complexity" evidence="12">
    <location>
        <begin position="28"/>
        <end position="45"/>
    </location>
</feature>
<evidence type="ECO:0000256" key="3">
    <source>
        <dbReference type="ARBA" id="ARBA00022705"/>
    </source>
</evidence>
<dbReference type="Pfam" id="PF21128">
    <property type="entry name" value="WHD_MCM4"/>
    <property type="match status" value="1"/>
</dbReference>
<evidence type="ECO:0000313" key="14">
    <source>
        <dbReference type="EMBL" id="KAG2221656.1"/>
    </source>
</evidence>
<comment type="catalytic activity">
    <reaction evidence="11">
        <text>ATP + H2O = ADP + phosphate + H(+)</text>
        <dbReference type="Rhea" id="RHEA:13065"/>
        <dbReference type="ChEBI" id="CHEBI:15377"/>
        <dbReference type="ChEBI" id="CHEBI:15378"/>
        <dbReference type="ChEBI" id="CHEBI:30616"/>
        <dbReference type="ChEBI" id="CHEBI:43474"/>
        <dbReference type="ChEBI" id="CHEBI:456216"/>
        <dbReference type="EC" id="3.6.4.12"/>
    </reaction>
</comment>
<dbReference type="GO" id="GO:0017116">
    <property type="term" value="F:single-stranded DNA helicase activity"/>
    <property type="evidence" value="ECO:0007669"/>
    <property type="project" value="TreeGrafter"/>
</dbReference>
<feature type="region of interest" description="Disordered" evidence="12">
    <location>
        <begin position="1"/>
        <end position="58"/>
    </location>
</feature>
<dbReference type="InterPro" id="IPR036388">
    <property type="entry name" value="WH-like_DNA-bd_sf"/>
</dbReference>
<dbReference type="PRINTS" id="PR01660">
    <property type="entry name" value="MCMPROTEIN4"/>
</dbReference>
<dbReference type="PROSITE" id="PS00847">
    <property type="entry name" value="MCM_1"/>
    <property type="match status" value="1"/>
</dbReference>
<evidence type="ECO:0000256" key="12">
    <source>
        <dbReference type="SAM" id="MobiDB-lite"/>
    </source>
</evidence>
<dbReference type="InterPro" id="IPR012340">
    <property type="entry name" value="NA-bd_OB-fold"/>
</dbReference>
<dbReference type="Proteomes" id="UP000646827">
    <property type="component" value="Unassembled WGS sequence"/>
</dbReference>
<dbReference type="Pfam" id="PF00493">
    <property type="entry name" value="MCM"/>
    <property type="match status" value="1"/>
</dbReference>
<dbReference type="Gene3D" id="3.40.50.300">
    <property type="entry name" value="P-loop containing nucleotide triphosphate hydrolases"/>
    <property type="match status" value="1"/>
</dbReference>
<evidence type="ECO:0000256" key="5">
    <source>
        <dbReference type="ARBA" id="ARBA00022801"/>
    </source>
</evidence>
<reference evidence="14 15" key="1">
    <citation type="submission" date="2020-12" db="EMBL/GenBank/DDBJ databases">
        <title>Metabolic potential, ecology and presence of endohyphal bacteria is reflected in genomic diversity of Mucoromycotina.</title>
        <authorList>
            <person name="Muszewska A."/>
            <person name="Okrasinska A."/>
            <person name="Steczkiewicz K."/>
            <person name="Drgas O."/>
            <person name="Orlowska M."/>
            <person name="Perlinska-Lenart U."/>
            <person name="Aleksandrzak-Piekarczyk T."/>
            <person name="Szatraj K."/>
            <person name="Zielenkiewicz U."/>
            <person name="Pilsyk S."/>
            <person name="Malc E."/>
            <person name="Mieczkowski P."/>
            <person name="Kruszewska J.S."/>
            <person name="Biernat P."/>
            <person name="Pawlowska J."/>
        </authorList>
    </citation>
    <scope>NUCLEOTIDE SEQUENCE [LARGE SCALE GENOMIC DNA]</scope>
    <source>
        <strain evidence="14 15">CBS 142.35</strain>
    </source>
</reference>
<dbReference type="SUPFAM" id="SSF50249">
    <property type="entry name" value="Nucleic acid-binding proteins"/>
    <property type="match status" value="1"/>
</dbReference>
<keyword evidence="7 10" id="KW-0067">ATP-binding</keyword>
<keyword evidence="4 10" id="KW-0547">Nucleotide-binding</keyword>
<gene>
    <name evidence="14" type="ORF">INT45_001181</name>
</gene>
<keyword evidence="6 11" id="KW-0347">Helicase</keyword>
<evidence type="ECO:0000313" key="15">
    <source>
        <dbReference type="Proteomes" id="UP000646827"/>
    </source>
</evidence>
<dbReference type="GO" id="GO:0000727">
    <property type="term" value="P:double-strand break repair via break-induced replication"/>
    <property type="evidence" value="ECO:0007669"/>
    <property type="project" value="TreeGrafter"/>
</dbReference>